<evidence type="ECO:0000256" key="8">
    <source>
        <dbReference type="PROSITE-ProRule" id="PRU01360"/>
    </source>
</evidence>
<dbReference type="Gene3D" id="2.60.40.1120">
    <property type="entry name" value="Carboxypeptidase-like, regulatory domain"/>
    <property type="match status" value="1"/>
</dbReference>
<comment type="subcellular location">
    <subcellularLocation>
        <location evidence="1 8">Cell outer membrane</location>
        <topology evidence="1 8">Multi-pass membrane protein</topology>
    </subcellularLocation>
</comment>
<evidence type="ECO:0000259" key="12">
    <source>
        <dbReference type="Pfam" id="PF07715"/>
    </source>
</evidence>
<evidence type="ECO:0000256" key="3">
    <source>
        <dbReference type="ARBA" id="ARBA00022452"/>
    </source>
</evidence>
<dbReference type="Pfam" id="PF07715">
    <property type="entry name" value="Plug"/>
    <property type="match status" value="1"/>
</dbReference>
<dbReference type="RefSeq" id="WP_377333847.1">
    <property type="nucleotide sequence ID" value="NZ_JBHSGB010000010.1"/>
</dbReference>
<dbReference type="SUPFAM" id="SSF49452">
    <property type="entry name" value="Starch-binding domain-like"/>
    <property type="match status" value="1"/>
</dbReference>
<keyword evidence="6 8" id="KW-0472">Membrane</keyword>
<dbReference type="Gene3D" id="2.170.130.10">
    <property type="entry name" value="TonB-dependent receptor, plug domain"/>
    <property type="match status" value="1"/>
</dbReference>
<keyword evidence="10" id="KW-0732">Signal</keyword>
<dbReference type="InterPro" id="IPR012910">
    <property type="entry name" value="Plug_dom"/>
</dbReference>
<dbReference type="Proteomes" id="UP001595962">
    <property type="component" value="Unassembled WGS sequence"/>
</dbReference>
<evidence type="ECO:0000256" key="5">
    <source>
        <dbReference type="ARBA" id="ARBA00023077"/>
    </source>
</evidence>
<comment type="similarity">
    <text evidence="8 9">Belongs to the TonB-dependent receptor family.</text>
</comment>
<evidence type="ECO:0000256" key="6">
    <source>
        <dbReference type="ARBA" id="ARBA00023136"/>
    </source>
</evidence>
<feature type="domain" description="TonB-dependent receptor plug" evidence="12">
    <location>
        <begin position="137"/>
        <end position="232"/>
    </location>
</feature>
<dbReference type="InterPro" id="IPR000531">
    <property type="entry name" value="Beta-barrel_TonB"/>
</dbReference>
<feature type="domain" description="TonB-dependent receptor-like beta-barrel" evidence="11">
    <location>
        <begin position="353"/>
        <end position="931"/>
    </location>
</feature>
<dbReference type="EMBL" id="JBHSGB010000010">
    <property type="protein sequence ID" value="MFC4655346.1"/>
    <property type="molecule type" value="Genomic_DNA"/>
</dbReference>
<feature type="signal peptide" evidence="10">
    <location>
        <begin position="1"/>
        <end position="23"/>
    </location>
</feature>
<comment type="caution">
    <text evidence="13">The sequence shown here is derived from an EMBL/GenBank/DDBJ whole genome shotgun (WGS) entry which is preliminary data.</text>
</comment>
<name>A0ABV9JM50_9GAMM</name>
<organism evidence="13 14">
    <name type="scientific">Rheinheimera marina</name>
    <dbReference type="NCBI Taxonomy" id="1774958"/>
    <lineage>
        <taxon>Bacteria</taxon>
        <taxon>Pseudomonadati</taxon>
        <taxon>Pseudomonadota</taxon>
        <taxon>Gammaproteobacteria</taxon>
        <taxon>Chromatiales</taxon>
        <taxon>Chromatiaceae</taxon>
        <taxon>Rheinheimera</taxon>
    </lineage>
</organism>
<reference evidence="14" key="1">
    <citation type="journal article" date="2019" name="Int. J. Syst. Evol. Microbiol.">
        <title>The Global Catalogue of Microorganisms (GCM) 10K type strain sequencing project: providing services to taxonomists for standard genome sequencing and annotation.</title>
        <authorList>
            <consortium name="The Broad Institute Genomics Platform"/>
            <consortium name="The Broad Institute Genome Sequencing Center for Infectious Disease"/>
            <person name="Wu L."/>
            <person name="Ma J."/>
        </authorList>
    </citation>
    <scope>NUCLEOTIDE SEQUENCE [LARGE SCALE GENOMIC DNA]</scope>
    <source>
        <strain evidence="14">DT28</strain>
    </source>
</reference>
<dbReference type="SUPFAM" id="SSF56935">
    <property type="entry name" value="Porins"/>
    <property type="match status" value="1"/>
</dbReference>
<keyword evidence="3 8" id="KW-1134">Transmembrane beta strand</keyword>
<feature type="chain" id="PRO_5047185553" evidence="10">
    <location>
        <begin position="24"/>
        <end position="985"/>
    </location>
</feature>
<dbReference type="Pfam" id="PF13620">
    <property type="entry name" value="CarboxypepD_reg"/>
    <property type="match status" value="1"/>
</dbReference>
<dbReference type="Pfam" id="PF00593">
    <property type="entry name" value="TonB_dep_Rec_b-barrel"/>
    <property type="match status" value="1"/>
</dbReference>
<keyword evidence="13" id="KW-0675">Receptor</keyword>
<protein>
    <submittedName>
        <fullName evidence="13">TonB-dependent receptor domain-containing protein</fullName>
    </submittedName>
</protein>
<accession>A0ABV9JM50</accession>
<evidence type="ECO:0000256" key="9">
    <source>
        <dbReference type="RuleBase" id="RU003357"/>
    </source>
</evidence>
<keyword evidence="4 8" id="KW-0812">Transmembrane</keyword>
<dbReference type="InterPro" id="IPR039426">
    <property type="entry name" value="TonB-dep_rcpt-like"/>
</dbReference>
<proteinExistence type="inferred from homology"/>
<sequence length="985" mass="108204">MFSKTLTALAVTASLGVAAPVFAQDASRGTLIGQAQDQNGQVVSDVVITIVNLETGLTRTVNSNSSGAYRFPLLPPGAYSLKATKSGFDVVAEEKFDVRPGGNTSLNLTMLPEGNVESIQVRGSRVAAIDTRSAEAEIVVNADFLSKVPVPRDLASVALLAPGTTKGDSAFGNLASFGGASVGENAFYVNGLNVTNFRNGLGGSELPFEMYESFEVKTGGYSAEFGRSTGGVVNARTKSGSNEFKAGASAYFEPSSLRASRPDVILSDAAQIDENGTPYYVINSNDDIGENNYNAWASGALVEDKLFFFGLVNYKDRVSDYSSDTLAYDRDSGDVLYAAKIDWYITQNHILEFTGWDNSTELESSKYAYDFATNTRGDLFGDYVLERGGQSYAAQYTGILSDELTISALYGVNKTSYSELNAGNSGVAATDLTSGIQLTPYALSTPTMQNDKREAMRFDVDWYVHEDHSLRFGLDYEDMTAKESTVRAGGAIYQYIGCANREAIAARDLVNAECTRVRFNEYNNSGDFETKSNAYYIQDTWSVTDQLTARIGLRNETFENFNKAGEKFIDVSDQWAPRIGLVYDLNGEGDSKVFFNYGRYFLPVATNTNIRLAGDELYTLTTYNLLGVNPDFSPIVDLDSPIGKTIYSDGTLKGTGETVNADVDPMYQDEFILGFETMLDDDWSVGVKGTYRELKSSLEDVAIDYGFNQYLEQQFGASCTMCSGFHYYVLTNPGKDVTITTDPDGDGALPYQEYTIPADLLGYPKAERQYAAIDFNVKRSFDEVWMLDATYTWSHSWGNNEGFVRSDNGQDDAGLTTNYDQPGLVDGAYGNLPNDRRHMVKIQASYALTEDFSIGTNFRWESGRPLSSFGFHPTDVFASQYEAESFVYDGQISPRGSQGRTPSNWTLDLTATYALDVSGTDVILRADVFNVFNNLRATEFNEVNEIYADEDPDTGRYIGTRSALYGLPTAFQTPRYVRLSAEVKF</sequence>
<dbReference type="PANTHER" id="PTHR30069:SF46">
    <property type="entry name" value="OAR PROTEIN"/>
    <property type="match status" value="1"/>
</dbReference>
<dbReference type="PROSITE" id="PS52016">
    <property type="entry name" value="TONB_DEPENDENT_REC_3"/>
    <property type="match status" value="1"/>
</dbReference>
<evidence type="ECO:0000313" key="13">
    <source>
        <dbReference type="EMBL" id="MFC4655346.1"/>
    </source>
</evidence>
<dbReference type="InterPro" id="IPR037066">
    <property type="entry name" value="Plug_dom_sf"/>
</dbReference>
<keyword evidence="14" id="KW-1185">Reference proteome</keyword>
<evidence type="ECO:0000256" key="1">
    <source>
        <dbReference type="ARBA" id="ARBA00004571"/>
    </source>
</evidence>
<evidence type="ECO:0000256" key="2">
    <source>
        <dbReference type="ARBA" id="ARBA00022448"/>
    </source>
</evidence>
<dbReference type="PANTHER" id="PTHR30069">
    <property type="entry name" value="TONB-DEPENDENT OUTER MEMBRANE RECEPTOR"/>
    <property type="match status" value="1"/>
</dbReference>
<dbReference type="InterPro" id="IPR013784">
    <property type="entry name" value="Carb-bd-like_fold"/>
</dbReference>
<evidence type="ECO:0000313" key="14">
    <source>
        <dbReference type="Proteomes" id="UP001595962"/>
    </source>
</evidence>
<evidence type="ECO:0000256" key="7">
    <source>
        <dbReference type="ARBA" id="ARBA00023237"/>
    </source>
</evidence>
<keyword evidence="2 8" id="KW-0813">Transport</keyword>
<evidence type="ECO:0000256" key="10">
    <source>
        <dbReference type="SAM" id="SignalP"/>
    </source>
</evidence>
<dbReference type="Gene3D" id="2.40.170.20">
    <property type="entry name" value="TonB-dependent receptor, beta-barrel domain"/>
    <property type="match status" value="1"/>
</dbReference>
<keyword evidence="5 9" id="KW-0798">TonB box</keyword>
<evidence type="ECO:0000256" key="4">
    <source>
        <dbReference type="ARBA" id="ARBA00022692"/>
    </source>
</evidence>
<evidence type="ECO:0000259" key="11">
    <source>
        <dbReference type="Pfam" id="PF00593"/>
    </source>
</evidence>
<keyword evidence="7 8" id="KW-0998">Cell outer membrane</keyword>
<gene>
    <name evidence="13" type="ORF">ACFO3I_10020</name>
</gene>
<dbReference type="InterPro" id="IPR036942">
    <property type="entry name" value="Beta-barrel_TonB_sf"/>
</dbReference>